<dbReference type="EMBL" id="AVOT02001383">
    <property type="protein sequence ID" value="MBW0466745.1"/>
    <property type="molecule type" value="Genomic_DNA"/>
</dbReference>
<sequence>MPKHFPRGYELLLTHQELSGSREDHRPPRSLDFILFQIKAQKDKELAEEPEYFISRPIERTGNDPSFGKGRTSSLNKLQSSPETSPKDRRISREVPRTIRARGKANSIGTDFANKSKVFQDWSLQLWTVCSTWPGPF</sequence>
<feature type="compositionally biased region" description="Basic and acidic residues" evidence="1">
    <location>
        <begin position="85"/>
        <end position="97"/>
    </location>
</feature>
<comment type="caution">
    <text evidence="2">The sequence shown here is derived from an EMBL/GenBank/DDBJ whole genome shotgun (WGS) entry which is preliminary data.</text>
</comment>
<reference evidence="2" key="1">
    <citation type="submission" date="2021-03" db="EMBL/GenBank/DDBJ databases">
        <title>Draft genome sequence of rust myrtle Austropuccinia psidii MF-1, a brazilian biotype.</title>
        <authorList>
            <person name="Quecine M.C."/>
            <person name="Pachon D.M.R."/>
            <person name="Bonatelli M.L."/>
            <person name="Correr F.H."/>
            <person name="Franceschini L.M."/>
            <person name="Leite T.F."/>
            <person name="Margarido G.R.A."/>
            <person name="Almeida C.A."/>
            <person name="Ferrarezi J.A."/>
            <person name="Labate C.A."/>
        </authorList>
    </citation>
    <scope>NUCLEOTIDE SEQUENCE</scope>
    <source>
        <strain evidence="2">MF-1</strain>
    </source>
</reference>
<feature type="compositionally biased region" description="Polar residues" evidence="1">
    <location>
        <begin position="71"/>
        <end position="84"/>
    </location>
</feature>
<accession>A0A9Q3BKG0</accession>
<evidence type="ECO:0000256" key="1">
    <source>
        <dbReference type="SAM" id="MobiDB-lite"/>
    </source>
</evidence>
<evidence type="ECO:0000313" key="2">
    <source>
        <dbReference type="EMBL" id="MBW0466745.1"/>
    </source>
</evidence>
<gene>
    <name evidence="2" type="ORF">O181_006460</name>
</gene>
<organism evidence="2 3">
    <name type="scientific">Austropuccinia psidii MF-1</name>
    <dbReference type="NCBI Taxonomy" id="1389203"/>
    <lineage>
        <taxon>Eukaryota</taxon>
        <taxon>Fungi</taxon>
        <taxon>Dikarya</taxon>
        <taxon>Basidiomycota</taxon>
        <taxon>Pucciniomycotina</taxon>
        <taxon>Pucciniomycetes</taxon>
        <taxon>Pucciniales</taxon>
        <taxon>Sphaerophragmiaceae</taxon>
        <taxon>Austropuccinia</taxon>
    </lineage>
</organism>
<dbReference type="AlphaFoldDB" id="A0A9Q3BKG0"/>
<protein>
    <submittedName>
        <fullName evidence="2">Uncharacterized protein</fullName>
    </submittedName>
</protein>
<name>A0A9Q3BKG0_9BASI</name>
<evidence type="ECO:0000313" key="3">
    <source>
        <dbReference type="Proteomes" id="UP000765509"/>
    </source>
</evidence>
<feature type="region of interest" description="Disordered" evidence="1">
    <location>
        <begin position="44"/>
        <end position="107"/>
    </location>
</feature>
<keyword evidence="3" id="KW-1185">Reference proteome</keyword>
<dbReference type="Proteomes" id="UP000765509">
    <property type="component" value="Unassembled WGS sequence"/>
</dbReference>
<proteinExistence type="predicted"/>